<evidence type="ECO:0000313" key="1">
    <source>
        <dbReference type="EMBL" id="MBK1865911.1"/>
    </source>
</evidence>
<keyword evidence="2" id="KW-1185">Reference proteome</keyword>
<organism evidence="1 2">
    <name type="scientific">Taklimakanibacter albus</name>
    <dbReference type="NCBI Taxonomy" id="2800327"/>
    <lineage>
        <taxon>Bacteria</taxon>
        <taxon>Pseudomonadati</taxon>
        <taxon>Pseudomonadota</taxon>
        <taxon>Alphaproteobacteria</taxon>
        <taxon>Hyphomicrobiales</taxon>
        <taxon>Aestuariivirgaceae</taxon>
        <taxon>Taklimakanibacter</taxon>
    </lineage>
</organism>
<dbReference type="EMBL" id="JAENHL010000006">
    <property type="protein sequence ID" value="MBK1865911.1"/>
    <property type="molecule type" value="Genomic_DNA"/>
</dbReference>
<gene>
    <name evidence="1" type="ORF">JHL16_06070</name>
</gene>
<comment type="caution">
    <text evidence="1">The sequence shown here is derived from an EMBL/GenBank/DDBJ whole genome shotgun (WGS) entry which is preliminary data.</text>
</comment>
<protein>
    <submittedName>
        <fullName evidence="1">Bifunctional 3-(3-hydroxy-phenyl)propionate/3-hydroxycinnamic acid hydroxylase</fullName>
    </submittedName>
</protein>
<name>A0ACC5R0C2_9HYPH</name>
<accession>A0ACC5R0C2</accession>
<proteinExistence type="predicted"/>
<reference evidence="1" key="1">
    <citation type="submission" date="2021-01" db="EMBL/GenBank/DDBJ databases">
        <authorList>
            <person name="Sun Q."/>
        </authorList>
    </citation>
    <scope>NUCLEOTIDE SEQUENCE</scope>
    <source>
        <strain evidence="1">YIM B02566</strain>
    </source>
</reference>
<sequence>MEGLETDVLIVGAGPTGLTLANLLGGFGVRTLLVERNASTVDEPRAVSIDDESMRTMQAIGLDKAVLDIVARAYGSRYMSPGRRIFASVDPLSQEYGFDKRNAFEQPVLERILREGLDRYPHVVQRFGEEWLSFSQNESMVMADFSSGRSVSAKYLVGCDGGRSAVRRTLAVEMEGSTFAERWLIVDLVKTENRFRHTEVFCNPARPCISLPGPRGIRRYEFMLHQHEKEEMATEESFVRRLLSEVGPDEHAVFRRVRVYTFHARMAEKWREGRVLLAGDAAHLSPPFAGQGMNSGLRDAHNLGWKLAAAARSQDLPAHLLDSYEAERKPHAGQMINLALRMGRVMMPSSGAKALLTRMCFRLLGLYPPARDYVAQMRYKPKPRFERGLLWPDEHPQERTLVGRLFPQPVIEDENHRRHRLDDVLGPGPVLILFAERPEEEIASVDLHALQKEGIGIIGLTPEYMNPVADAFPVFRDVSRFTSAKPFRTYRDHAFLLRPDRYVAAAAPLTRIETLLPQAALLRAG</sequence>
<dbReference type="Proteomes" id="UP000616151">
    <property type="component" value="Unassembled WGS sequence"/>
</dbReference>
<evidence type="ECO:0000313" key="2">
    <source>
        <dbReference type="Proteomes" id="UP000616151"/>
    </source>
</evidence>